<keyword evidence="1" id="KW-1133">Transmembrane helix</keyword>
<protein>
    <submittedName>
        <fullName evidence="2">Uncharacterized protein</fullName>
    </submittedName>
</protein>
<feature type="transmembrane region" description="Helical" evidence="1">
    <location>
        <begin position="209"/>
        <end position="233"/>
    </location>
</feature>
<proteinExistence type="predicted"/>
<dbReference type="AlphaFoldDB" id="A0A7S1FF27"/>
<dbReference type="EMBL" id="HBFQ01054559">
    <property type="protein sequence ID" value="CAD8864429.1"/>
    <property type="molecule type" value="Transcribed_RNA"/>
</dbReference>
<accession>A0A7S1FF27</accession>
<keyword evidence="1" id="KW-0812">Transmembrane</keyword>
<evidence type="ECO:0000313" key="2">
    <source>
        <dbReference type="EMBL" id="CAD8864429.1"/>
    </source>
</evidence>
<keyword evidence="1" id="KW-0472">Membrane</keyword>
<feature type="transmembrane region" description="Helical" evidence="1">
    <location>
        <begin position="142"/>
        <end position="164"/>
    </location>
</feature>
<feature type="transmembrane region" description="Helical" evidence="1">
    <location>
        <begin position="170"/>
        <end position="188"/>
    </location>
</feature>
<organism evidence="2">
    <name type="scientific">Noctiluca scintillans</name>
    <name type="common">Sea sparkle</name>
    <name type="synonym">Red tide dinoflagellate</name>
    <dbReference type="NCBI Taxonomy" id="2966"/>
    <lineage>
        <taxon>Eukaryota</taxon>
        <taxon>Sar</taxon>
        <taxon>Alveolata</taxon>
        <taxon>Dinophyceae</taxon>
        <taxon>Noctilucales</taxon>
        <taxon>Noctilucaceae</taxon>
        <taxon>Noctiluca</taxon>
    </lineage>
</organism>
<feature type="transmembrane region" description="Helical" evidence="1">
    <location>
        <begin position="111"/>
        <end position="130"/>
    </location>
</feature>
<gene>
    <name evidence="2" type="ORF">NSCI0253_LOCUS38784</name>
</gene>
<sequence>MSKDESPPLVYVRSALRVTMSDLRTSRASLLFRFCLQRHILSRFDDMQWRDLLESEREYLGTASMRACRLDELFLDDMGALQTFIEKFHPLFNAALLGVVTWAMLFWKRLIVSMSLAYLLGVTGLGKRAYRAAKKVKSTNRQLVASCVGVNVLYAMLVLPGVALLADSSLYVEAAELICGGLLTCFALKRLTEKLRRTADPRHLDAQRLTVECLSIQLAPCSAVAAFTAYLLGKQSLILELSTKSFQHFVQDQWSWERVAWVVPCLVLALSLCSKWRTRVEDDPHVEYILPRASTNLLVFAKRWMSWSTRYGPVATGVFQWLLLGLAFSRGRRSPFIIQTVATMSCVSVGYTARLWALQRAPAGPGLTPEQVQFLKDKQPPVSMRIRLSPFLRSLVFQLRGIVERDSPGWGMANRLQSAAPETMQTMQRLARTLTSLDMDDHTQQAVVGASAFLAGALTMSSFSQPCSFQVAPDDDEDDAEARSFWSPMEKAPMAKAPMEKVIEGSGSSLTKIDGPSVGGVLKRGDAWEELDPILTE</sequence>
<name>A0A7S1FF27_NOCSC</name>
<evidence type="ECO:0000256" key="1">
    <source>
        <dbReference type="SAM" id="Phobius"/>
    </source>
</evidence>
<reference evidence="2" key="1">
    <citation type="submission" date="2021-01" db="EMBL/GenBank/DDBJ databases">
        <authorList>
            <person name="Corre E."/>
            <person name="Pelletier E."/>
            <person name="Niang G."/>
            <person name="Scheremetjew M."/>
            <person name="Finn R."/>
            <person name="Kale V."/>
            <person name="Holt S."/>
            <person name="Cochrane G."/>
            <person name="Meng A."/>
            <person name="Brown T."/>
            <person name="Cohen L."/>
        </authorList>
    </citation>
    <scope>NUCLEOTIDE SEQUENCE</scope>
</reference>